<proteinExistence type="predicted"/>
<keyword evidence="3" id="KW-1185">Reference proteome</keyword>
<comment type="caution">
    <text evidence="2">The sequence shown here is derived from an EMBL/GenBank/DDBJ whole genome shotgun (WGS) entry which is preliminary data.</text>
</comment>
<name>A0A840ACI3_9PROT</name>
<gene>
    <name evidence="2" type="ORF">GGQ83_002727</name>
</gene>
<evidence type="ECO:0000256" key="1">
    <source>
        <dbReference type="SAM" id="Phobius"/>
    </source>
</evidence>
<sequence>MNGFLLGLMALGYSGLVLFWMAHSLKKLMRPMRAAIGAFALSCIVHSVTLLMLEPEHVSTALALWAVPHLLLLPALLWSAWKQEKEGRA</sequence>
<protein>
    <submittedName>
        <fullName evidence="2">Putative membrane protein</fullName>
    </submittedName>
</protein>
<dbReference type="EMBL" id="JACIDJ010000004">
    <property type="protein sequence ID" value="MBB3899279.1"/>
    <property type="molecule type" value="Genomic_DNA"/>
</dbReference>
<accession>A0A840ACI3</accession>
<reference evidence="2 3" key="1">
    <citation type="submission" date="2020-08" db="EMBL/GenBank/DDBJ databases">
        <title>Genomic Encyclopedia of Type Strains, Phase IV (KMG-IV): sequencing the most valuable type-strain genomes for metagenomic binning, comparative biology and taxonomic classification.</title>
        <authorList>
            <person name="Goeker M."/>
        </authorList>
    </citation>
    <scope>NUCLEOTIDE SEQUENCE [LARGE SCALE GENOMIC DNA]</scope>
    <source>
        <strain evidence="2 3">DSM 19979</strain>
    </source>
</reference>
<keyword evidence="1" id="KW-0472">Membrane</keyword>
<keyword evidence="1" id="KW-0812">Transmembrane</keyword>
<dbReference type="Proteomes" id="UP000553193">
    <property type="component" value="Unassembled WGS sequence"/>
</dbReference>
<dbReference type="RefSeq" id="WP_184384883.1">
    <property type="nucleotide sequence ID" value="NZ_JACIDJ010000004.1"/>
</dbReference>
<feature type="transmembrane region" description="Helical" evidence="1">
    <location>
        <begin position="59"/>
        <end position="81"/>
    </location>
</feature>
<dbReference type="AlphaFoldDB" id="A0A840ACI3"/>
<organism evidence="2 3">
    <name type="scientific">Roseococcus suduntuyensis</name>
    <dbReference type="NCBI Taxonomy" id="455361"/>
    <lineage>
        <taxon>Bacteria</taxon>
        <taxon>Pseudomonadati</taxon>
        <taxon>Pseudomonadota</taxon>
        <taxon>Alphaproteobacteria</taxon>
        <taxon>Acetobacterales</taxon>
        <taxon>Roseomonadaceae</taxon>
        <taxon>Roseococcus</taxon>
    </lineage>
</organism>
<feature type="transmembrane region" description="Helical" evidence="1">
    <location>
        <begin position="6"/>
        <end position="22"/>
    </location>
</feature>
<keyword evidence="1" id="KW-1133">Transmembrane helix</keyword>
<evidence type="ECO:0000313" key="3">
    <source>
        <dbReference type="Proteomes" id="UP000553193"/>
    </source>
</evidence>
<evidence type="ECO:0000313" key="2">
    <source>
        <dbReference type="EMBL" id="MBB3899279.1"/>
    </source>
</evidence>
<feature type="transmembrane region" description="Helical" evidence="1">
    <location>
        <begin position="34"/>
        <end position="53"/>
    </location>
</feature>